<evidence type="ECO:0000313" key="2">
    <source>
        <dbReference type="EMBL" id="KAG5171178.1"/>
    </source>
</evidence>
<dbReference type="GO" id="GO:0005634">
    <property type="term" value="C:nucleus"/>
    <property type="evidence" value="ECO:0007669"/>
    <property type="project" value="TreeGrafter"/>
</dbReference>
<reference evidence="2" key="1">
    <citation type="submission" date="2021-02" db="EMBL/GenBank/DDBJ databases">
        <title>Psilocybe cubensis genome.</title>
        <authorList>
            <person name="Mckernan K.J."/>
            <person name="Crawford S."/>
            <person name="Trippe A."/>
            <person name="Kane L.T."/>
            <person name="Mclaughlin S."/>
        </authorList>
    </citation>
    <scope>NUCLEOTIDE SEQUENCE [LARGE SCALE GENOMIC DNA]</scope>
    <source>
        <strain evidence="2">MGC-MH-2018</strain>
    </source>
</reference>
<dbReference type="PANTHER" id="PTHR46018:SF2">
    <property type="entry name" value="ZINC PHOSPHODIESTERASE ELAC PROTEIN 1"/>
    <property type="match status" value="1"/>
</dbReference>
<feature type="region of interest" description="Disordered" evidence="1">
    <location>
        <begin position="439"/>
        <end position="476"/>
    </location>
</feature>
<evidence type="ECO:0000256" key="1">
    <source>
        <dbReference type="SAM" id="MobiDB-lite"/>
    </source>
</evidence>
<organism evidence="2">
    <name type="scientific">Psilocybe cubensis</name>
    <name type="common">Psychedelic mushroom</name>
    <name type="synonym">Stropharia cubensis</name>
    <dbReference type="NCBI Taxonomy" id="181762"/>
    <lineage>
        <taxon>Eukaryota</taxon>
        <taxon>Fungi</taxon>
        <taxon>Dikarya</taxon>
        <taxon>Basidiomycota</taxon>
        <taxon>Agaricomycotina</taxon>
        <taxon>Agaricomycetes</taxon>
        <taxon>Agaricomycetidae</taxon>
        <taxon>Agaricales</taxon>
        <taxon>Agaricineae</taxon>
        <taxon>Strophariaceae</taxon>
        <taxon>Psilocybe</taxon>
    </lineage>
</organism>
<dbReference type="GO" id="GO:0042781">
    <property type="term" value="F:3'-tRNA processing endoribonuclease activity"/>
    <property type="evidence" value="ECO:0007669"/>
    <property type="project" value="TreeGrafter"/>
</dbReference>
<protein>
    <recommendedName>
        <fullName evidence="3">Metallo-beta-lactamase domain-containing protein</fullName>
    </recommendedName>
</protein>
<gene>
    <name evidence="2" type="ORF">JR316_003261</name>
</gene>
<accession>A0A8H7Y4V2</accession>
<dbReference type="Gene3D" id="3.60.15.10">
    <property type="entry name" value="Ribonuclease Z/Hydroxyacylglutathione hydrolase-like"/>
    <property type="match status" value="1"/>
</dbReference>
<dbReference type="InterPro" id="IPR036866">
    <property type="entry name" value="RibonucZ/Hydroxyglut_hydro"/>
</dbReference>
<name>A0A8H7Y4V2_PSICU</name>
<sequence>MTALYTQINVYKDQNYRNKLAKETASFQVAFLGTCSGGGPTETRNCSSLVLDMLQDLELWMVDCAEGTVRQFASQPNIQGESHLRLNRVSKIFITHMHADHIMGVITLLRNLLYRTKVILYPGQVITKPAVQLFGPAGLRTFVRQNLKYTLTRAADRYCVHELLTVHDSITPCDPIPEGSTSFHSAEANIMHNSELPGLDIRAGPDGLWRALTEGPGRMSKILVDAGPILHRDPCIGYVFQEAWYPSRKVVILGDTHNPEAMIPLCSNPAPSLLVHEATDSHISPTADAEGKLSRRSAEKVLETALSLGHSTPEMAGAFAKRVGAQKLVLNHIGARFPAPRNNLDHDRKRIIRDITKKASMAWGPNKAAVAAVDFLRVEVPIDPSLKDTRNQPTTRTEVGIVNDIEPNPPGEIQGASSLRDYQFYDSEPVEYVNPNAVASTSTSQAGHIQVQDGGRSAFVAYDPSGQNRRKRRRKH</sequence>
<proteinExistence type="predicted"/>
<dbReference type="AlphaFoldDB" id="A0A8H7Y4V2"/>
<dbReference type="PANTHER" id="PTHR46018">
    <property type="entry name" value="ZINC PHOSPHODIESTERASE ELAC PROTEIN 1"/>
    <property type="match status" value="1"/>
</dbReference>
<comment type="caution">
    <text evidence="2">The sequence shown here is derived from an EMBL/GenBank/DDBJ whole genome shotgun (WGS) entry which is preliminary data.</text>
</comment>
<evidence type="ECO:0008006" key="3">
    <source>
        <dbReference type="Google" id="ProtNLM"/>
    </source>
</evidence>
<dbReference type="SUPFAM" id="SSF56281">
    <property type="entry name" value="Metallo-hydrolase/oxidoreductase"/>
    <property type="match status" value="1"/>
</dbReference>
<dbReference type="EMBL" id="JAFIQS010000003">
    <property type="protein sequence ID" value="KAG5171178.1"/>
    <property type="molecule type" value="Genomic_DNA"/>
</dbReference>